<dbReference type="Pfam" id="PF13557">
    <property type="entry name" value="Phenol_MetA_deg"/>
    <property type="match status" value="1"/>
</dbReference>
<evidence type="ECO:0000313" key="3">
    <source>
        <dbReference type="Proteomes" id="UP001597241"/>
    </source>
</evidence>
<dbReference type="RefSeq" id="WP_386807610.1">
    <property type="nucleotide sequence ID" value="NZ_JBHTMV010000003.1"/>
</dbReference>
<dbReference type="Proteomes" id="UP001597241">
    <property type="component" value="Unassembled WGS sequence"/>
</dbReference>
<dbReference type="InterPro" id="IPR025737">
    <property type="entry name" value="FApF"/>
</dbReference>
<accession>A0ABW3WKG3</accession>
<evidence type="ECO:0000313" key="2">
    <source>
        <dbReference type="EMBL" id="MFD1292779.1"/>
    </source>
</evidence>
<feature type="signal peptide" evidence="1">
    <location>
        <begin position="1"/>
        <end position="22"/>
    </location>
</feature>
<comment type="caution">
    <text evidence="2">The sequence shown here is derived from an EMBL/GenBank/DDBJ whole genome shotgun (WGS) entry which is preliminary data.</text>
</comment>
<gene>
    <name evidence="2" type="ORF">ACFQ5N_02930</name>
</gene>
<keyword evidence="1" id="KW-0732">Signal</keyword>
<proteinExistence type="predicted"/>
<evidence type="ECO:0000256" key="1">
    <source>
        <dbReference type="SAM" id="SignalP"/>
    </source>
</evidence>
<dbReference type="EMBL" id="JBHTMV010000003">
    <property type="protein sequence ID" value="MFD1292779.1"/>
    <property type="molecule type" value="Genomic_DNA"/>
</dbReference>
<sequence length="319" mass="35259">MPLKNKYILILLFFSISSGLFAQGDGPRAHLFAPKGVWALNVKYLHLDQNLLPGDNILVKNADIKIQLFPTTFVHTFGIGKKFARVFFMLNPGSLNANIATPIKEINEGLTASGFSDGYVALEYGLIGAPALNALEFSKHQPQFSLNALFKYWYSGTYNSEKLLNLGTNRSAFEFGATMAIPFHKNISENATWLEIIPSVQFYTKNNDPARSNSANVVEQDPLLIIENHLTHNFTKKLWAGIDLRYQYGGTTKADGISDDNLNNILGGGVNLGYQISAPLSIFAGYDKILAGDNNAKSNMLRVSVVFAYINLKKLKQTL</sequence>
<keyword evidence="3" id="KW-1185">Reference proteome</keyword>
<protein>
    <submittedName>
        <fullName evidence="2">Transporter</fullName>
    </submittedName>
</protein>
<reference evidence="3" key="1">
    <citation type="journal article" date="2019" name="Int. J. Syst. Evol. Microbiol.">
        <title>The Global Catalogue of Microorganisms (GCM) 10K type strain sequencing project: providing services to taxonomists for standard genome sequencing and annotation.</title>
        <authorList>
            <consortium name="The Broad Institute Genomics Platform"/>
            <consortium name="The Broad Institute Genome Sequencing Center for Infectious Disease"/>
            <person name="Wu L."/>
            <person name="Ma J."/>
        </authorList>
    </citation>
    <scope>NUCLEOTIDE SEQUENCE [LARGE SCALE GENOMIC DNA]</scope>
    <source>
        <strain evidence="3">CCUG 62221</strain>
    </source>
</reference>
<organism evidence="2 3">
    <name type="scientific">Lutibacter holmesii</name>
    <dbReference type="NCBI Taxonomy" id="1137985"/>
    <lineage>
        <taxon>Bacteria</taxon>
        <taxon>Pseudomonadati</taxon>
        <taxon>Bacteroidota</taxon>
        <taxon>Flavobacteriia</taxon>
        <taxon>Flavobacteriales</taxon>
        <taxon>Flavobacteriaceae</taxon>
        <taxon>Lutibacter</taxon>
    </lineage>
</organism>
<feature type="chain" id="PRO_5046008027" evidence="1">
    <location>
        <begin position="23"/>
        <end position="319"/>
    </location>
</feature>
<name>A0ABW3WKG3_9FLAO</name>